<evidence type="ECO:0000256" key="1">
    <source>
        <dbReference type="ARBA" id="ARBA00009545"/>
    </source>
</evidence>
<feature type="compositionally biased region" description="Low complexity" evidence="5">
    <location>
        <begin position="94"/>
        <end position="104"/>
    </location>
</feature>
<feature type="compositionally biased region" description="Polar residues" evidence="5">
    <location>
        <begin position="105"/>
        <end position="122"/>
    </location>
</feature>
<feature type="domain" description="PARG helical" evidence="7">
    <location>
        <begin position="297"/>
        <end position="409"/>
    </location>
</feature>
<dbReference type="Proteomes" id="UP000094527">
    <property type="component" value="Unassembled WGS sequence"/>
</dbReference>
<keyword evidence="9" id="KW-1185">Reference proteome</keyword>
<evidence type="ECO:0000256" key="5">
    <source>
        <dbReference type="SAM" id="MobiDB-lite"/>
    </source>
</evidence>
<protein>
    <recommendedName>
        <fullName evidence="2">poly(ADP-ribose) glycohydrolase</fullName>
        <ecNumber evidence="2">3.2.1.143</ecNumber>
    </recommendedName>
</protein>
<comment type="caution">
    <text evidence="8">The sequence shown here is derived from an EMBL/GenBank/DDBJ whole genome shotgun (WGS) entry which is preliminary data.</text>
</comment>
<evidence type="ECO:0000256" key="2">
    <source>
        <dbReference type="ARBA" id="ARBA00012255"/>
    </source>
</evidence>
<evidence type="ECO:0000259" key="7">
    <source>
        <dbReference type="Pfam" id="PF20811"/>
    </source>
</evidence>
<dbReference type="Pfam" id="PF20811">
    <property type="entry name" value="PARG_cat_N"/>
    <property type="match status" value="1"/>
</dbReference>
<organism evidence="8 9">
    <name type="scientific">Orchesella cincta</name>
    <name type="common">Springtail</name>
    <name type="synonym">Podura cincta</name>
    <dbReference type="NCBI Taxonomy" id="48709"/>
    <lineage>
        <taxon>Eukaryota</taxon>
        <taxon>Metazoa</taxon>
        <taxon>Ecdysozoa</taxon>
        <taxon>Arthropoda</taxon>
        <taxon>Hexapoda</taxon>
        <taxon>Collembola</taxon>
        <taxon>Entomobryomorpha</taxon>
        <taxon>Entomobryoidea</taxon>
        <taxon>Orchesellidae</taxon>
        <taxon>Orchesellinae</taxon>
        <taxon>Orchesella</taxon>
    </lineage>
</organism>
<evidence type="ECO:0000313" key="9">
    <source>
        <dbReference type="Proteomes" id="UP000094527"/>
    </source>
</evidence>
<feature type="active site" evidence="4">
    <location>
        <position position="446"/>
    </location>
</feature>
<feature type="active site" evidence="4">
    <location>
        <position position="465"/>
    </location>
</feature>
<accession>A0A1D2M6T0</accession>
<dbReference type="GO" id="GO:1990966">
    <property type="term" value="P:ATP generation from poly-ADP-D-ribose"/>
    <property type="evidence" value="ECO:0007669"/>
    <property type="project" value="TreeGrafter"/>
</dbReference>
<evidence type="ECO:0000259" key="6">
    <source>
        <dbReference type="Pfam" id="PF05028"/>
    </source>
</evidence>
<dbReference type="GO" id="GO:0005737">
    <property type="term" value="C:cytoplasm"/>
    <property type="evidence" value="ECO:0007669"/>
    <property type="project" value="TreeGrafter"/>
</dbReference>
<dbReference type="Pfam" id="PF05028">
    <property type="entry name" value="PARG_cat_C"/>
    <property type="match status" value="1"/>
</dbReference>
<dbReference type="GO" id="GO:0004649">
    <property type="term" value="F:poly(ADP-ribose) glycohydrolase activity"/>
    <property type="evidence" value="ECO:0007669"/>
    <property type="project" value="UniProtKB-EC"/>
</dbReference>
<sequence length="666" mass="74535">MQINSAVGRETNFEVELQFKGIVKTNKQLFNNQPPKSSTPGHKTVGNDKALVKVKVDVSEFDPYSKQNNTKAETTRIGGRNQDFGNGNKHHLMSSSHSTPSSESAKNYGTHSSQKPISSSNRNQEHGYKAQNPIQGIFTGQNHTPQNVISQIQSKNLHAPNNGQQAKLGPPELSKISQDLASKIGNNPNTTSAPFFHPLNINKFNSQSSYTAQHDNGWNSTMHVRTVFSSKNVIRGATQQRIICKWDIIHQWLTSLAYHCKTAKPTQPVDLLMRTTILYYDPDVQTKTDFLNLTNQDVASCMTSTIPHIVVHALKLPSLLAGPVPFLKKHQNNTIYLTKKLVCSLLANAFFCTLPEEKQGMQTINFHTMFNTASKGNAKAEKLKCILNYFQQMSKQVQVTGDRIISFERRYISIKVDWTKSFKSLTKVDVEQKKKIEDAQGMLKIDFANKRVGGGVMNEGAVMEEILFAACPELLISRLFTEPLEDDEVLIITGSEQFSEYSGYSRSFSYAGPAKGKKVETDKLNRVYTPIVVMDALHFKDHEKESQFQKGPIDRELHKAFVAFIQNDGVNIPIATGNWGCGAFNGDPELKFLIQWMAASETGSSLVYHTIGDAKQSQSIQAMVKFLVLKNVKVGDLYKAVLSYQKKRSRNPSVFDYVKSVFSSKF</sequence>
<comment type="similarity">
    <text evidence="1">Belongs to the poly(ADP-ribose) glycohydrolase family.</text>
</comment>
<gene>
    <name evidence="8" type="ORF">Ocin01_17992</name>
</gene>
<reference evidence="8 9" key="1">
    <citation type="journal article" date="2016" name="Genome Biol. Evol.">
        <title>Gene Family Evolution Reflects Adaptation to Soil Environmental Stressors in the Genome of the Collembolan Orchesella cincta.</title>
        <authorList>
            <person name="Faddeeva-Vakhrusheva A."/>
            <person name="Derks M.F."/>
            <person name="Anvar S.Y."/>
            <person name="Agamennone V."/>
            <person name="Suring W."/>
            <person name="Smit S."/>
            <person name="van Straalen N.M."/>
            <person name="Roelofs D."/>
        </authorList>
    </citation>
    <scope>NUCLEOTIDE SEQUENCE [LARGE SCALE GENOMIC DNA]</scope>
    <source>
        <tissue evidence="8">Mixed pool</tissue>
    </source>
</reference>
<dbReference type="EC" id="3.2.1.143" evidence="2"/>
<dbReference type="EMBL" id="LJIJ01003311">
    <property type="protein sequence ID" value="ODM88690.1"/>
    <property type="molecule type" value="Genomic_DNA"/>
</dbReference>
<dbReference type="InterPro" id="IPR007724">
    <property type="entry name" value="Poly_GlycHdrlase"/>
</dbReference>
<dbReference type="InterPro" id="IPR048362">
    <property type="entry name" value="PARG_helical"/>
</dbReference>
<dbReference type="OrthoDB" id="1937899at2759"/>
<dbReference type="GO" id="GO:0006282">
    <property type="term" value="P:regulation of DNA repair"/>
    <property type="evidence" value="ECO:0007669"/>
    <property type="project" value="InterPro"/>
</dbReference>
<dbReference type="STRING" id="48709.A0A1D2M6T0"/>
<feature type="active site" evidence="4">
    <location>
        <position position="464"/>
    </location>
</feature>
<evidence type="ECO:0000256" key="4">
    <source>
        <dbReference type="PIRSR" id="PIRSR607724-1"/>
    </source>
</evidence>
<name>A0A1D2M6T0_ORCCI</name>
<evidence type="ECO:0000256" key="3">
    <source>
        <dbReference type="ARBA" id="ARBA00022801"/>
    </source>
</evidence>
<dbReference type="PANTHER" id="PTHR12837">
    <property type="entry name" value="POLY ADP-RIBOSE GLYCOHYDROLASE"/>
    <property type="match status" value="1"/>
</dbReference>
<keyword evidence="3 8" id="KW-0378">Hydrolase</keyword>
<feature type="domain" description="PARG catalytic Macro" evidence="6">
    <location>
        <begin position="417"/>
        <end position="616"/>
    </location>
</feature>
<proteinExistence type="inferred from homology"/>
<dbReference type="GO" id="GO:0005975">
    <property type="term" value="P:carbohydrate metabolic process"/>
    <property type="evidence" value="ECO:0007669"/>
    <property type="project" value="InterPro"/>
</dbReference>
<feature type="region of interest" description="Disordered" evidence="5">
    <location>
        <begin position="63"/>
        <end position="127"/>
    </location>
</feature>
<dbReference type="GO" id="GO:0005634">
    <property type="term" value="C:nucleus"/>
    <property type="evidence" value="ECO:0007669"/>
    <property type="project" value="TreeGrafter"/>
</dbReference>
<dbReference type="GO" id="GO:0009225">
    <property type="term" value="P:nucleotide-sugar metabolic process"/>
    <property type="evidence" value="ECO:0007669"/>
    <property type="project" value="TreeGrafter"/>
</dbReference>
<evidence type="ECO:0000313" key="8">
    <source>
        <dbReference type="EMBL" id="ODM88690.1"/>
    </source>
</evidence>
<dbReference type="InterPro" id="IPR046372">
    <property type="entry name" value="PARG_cat_C"/>
</dbReference>
<dbReference type="PANTHER" id="PTHR12837:SF0">
    <property type="entry name" value="POLY(ADP-RIBOSE) GLYCOHYDROLASE"/>
    <property type="match status" value="1"/>
</dbReference>
<dbReference type="AlphaFoldDB" id="A0A1D2M6T0"/>